<proteinExistence type="predicted"/>
<keyword evidence="3" id="KW-0812">Transmembrane</keyword>
<dbReference type="EMBL" id="JADGJQ010000090">
    <property type="protein sequence ID" value="KAJ3170929.1"/>
    <property type="molecule type" value="Genomic_DNA"/>
</dbReference>
<keyword evidence="1" id="KW-0479">Metal-binding</keyword>
<organism evidence="5 6">
    <name type="scientific">Geranomyces variabilis</name>
    <dbReference type="NCBI Taxonomy" id="109894"/>
    <lineage>
        <taxon>Eukaryota</taxon>
        <taxon>Fungi</taxon>
        <taxon>Fungi incertae sedis</taxon>
        <taxon>Chytridiomycota</taxon>
        <taxon>Chytridiomycota incertae sedis</taxon>
        <taxon>Chytridiomycetes</taxon>
        <taxon>Spizellomycetales</taxon>
        <taxon>Powellomycetaceae</taxon>
        <taxon>Geranomyces</taxon>
    </lineage>
</organism>
<gene>
    <name evidence="5" type="ORF">HDU87_008631</name>
</gene>
<keyword evidence="3" id="KW-0472">Membrane</keyword>
<evidence type="ECO:0000313" key="6">
    <source>
        <dbReference type="Proteomes" id="UP001212152"/>
    </source>
</evidence>
<accession>A0AAD5TCK6</accession>
<evidence type="ECO:0000313" key="5">
    <source>
        <dbReference type="EMBL" id="KAJ3170929.1"/>
    </source>
</evidence>
<feature type="compositionally biased region" description="Low complexity" evidence="2">
    <location>
        <begin position="204"/>
        <end position="216"/>
    </location>
</feature>
<dbReference type="GO" id="GO:0004222">
    <property type="term" value="F:metalloendopeptidase activity"/>
    <property type="evidence" value="ECO:0007669"/>
    <property type="project" value="InterPro"/>
</dbReference>
<name>A0AAD5TCK6_9FUNG</name>
<feature type="domain" description="GON" evidence="4">
    <location>
        <begin position="9"/>
        <end position="67"/>
    </location>
</feature>
<reference evidence="5" key="1">
    <citation type="submission" date="2020-05" db="EMBL/GenBank/DDBJ databases">
        <title>Phylogenomic resolution of chytrid fungi.</title>
        <authorList>
            <person name="Stajich J.E."/>
            <person name="Amses K."/>
            <person name="Simmons R."/>
            <person name="Seto K."/>
            <person name="Myers J."/>
            <person name="Bonds A."/>
            <person name="Quandt C.A."/>
            <person name="Barry K."/>
            <person name="Liu P."/>
            <person name="Grigoriev I."/>
            <person name="Longcore J.E."/>
            <person name="James T.Y."/>
        </authorList>
    </citation>
    <scope>NUCLEOTIDE SEQUENCE</scope>
    <source>
        <strain evidence="5">JEL0379</strain>
    </source>
</reference>
<protein>
    <recommendedName>
        <fullName evidence="4">GON domain-containing protein</fullName>
    </recommendedName>
</protein>
<keyword evidence="6" id="KW-1185">Reference proteome</keyword>
<dbReference type="InterPro" id="IPR012314">
    <property type="entry name" value="Pept_M12B_GON-ADAMTSs"/>
</dbReference>
<keyword evidence="3" id="KW-1133">Transmembrane helix</keyword>
<sequence>MATSGQPITSCKDVQAGDKTATDDTYHTLQTKYDGQWYSVRAYCYGMNSTSPLEYVDVDSRYNRASFVSDGPTASATCRPARATLMSWARVRWFPAQGVLDLCDQRYANYIAGSFNTNLAVQSLGSSYSCSLTSTAPRNASIDLALTPFELDTTNPNTNPLRDTDQLVGLSVCGSYGSLNNNSISKPRALKVRIKAGTTPFTVLTPPDATATPLPDRNGGGSSSSVPIGVIVGVVVGILLACLVAAAVIWKIRKSRRNPDAQRRHSKSIYAAAPAAASAHDPPSPVITPAGAPNISAMAPVLPLAVGHAAAAASAVSSSSAAGRSHEYIGPALQHGNNEGPRRAITTVAWTSPMDNATPPPYLADGAAGGHETDYGAVNEKSIVLQQFVAEQPGELDLAVGDHVLVT</sequence>
<evidence type="ECO:0000256" key="3">
    <source>
        <dbReference type="SAM" id="Phobius"/>
    </source>
</evidence>
<feature type="transmembrane region" description="Helical" evidence="3">
    <location>
        <begin position="226"/>
        <end position="250"/>
    </location>
</feature>
<evidence type="ECO:0000259" key="4">
    <source>
        <dbReference type="Pfam" id="PF08685"/>
    </source>
</evidence>
<dbReference type="AlphaFoldDB" id="A0AAD5TCK6"/>
<dbReference type="Pfam" id="PF08685">
    <property type="entry name" value="GON"/>
    <property type="match status" value="1"/>
</dbReference>
<dbReference type="GO" id="GO:0008270">
    <property type="term" value="F:zinc ion binding"/>
    <property type="evidence" value="ECO:0007669"/>
    <property type="project" value="InterPro"/>
</dbReference>
<dbReference type="Proteomes" id="UP001212152">
    <property type="component" value="Unassembled WGS sequence"/>
</dbReference>
<comment type="caution">
    <text evidence="5">The sequence shown here is derived from an EMBL/GenBank/DDBJ whole genome shotgun (WGS) entry which is preliminary data.</text>
</comment>
<feature type="region of interest" description="Disordered" evidence="2">
    <location>
        <begin position="204"/>
        <end position="223"/>
    </location>
</feature>
<evidence type="ECO:0000256" key="1">
    <source>
        <dbReference type="ARBA" id="ARBA00022723"/>
    </source>
</evidence>
<evidence type="ECO:0000256" key="2">
    <source>
        <dbReference type="SAM" id="MobiDB-lite"/>
    </source>
</evidence>